<keyword evidence="2 4" id="KW-0863">Zinc-finger</keyword>
<dbReference type="Proteomes" id="UP001652600">
    <property type="component" value="Chromosome 2"/>
</dbReference>
<dbReference type="InterPro" id="IPR013083">
    <property type="entry name" value="Znf_RING/FYVE/PHD"/>
</dbReference>
<keyword evidence="5" id="KW-1185">Reference proteome</keyword>
<dbReference type="InterPro" id="IPR011011">
    <property type="entry name" value="Znf_FYVE_PHD"/>
</dbReference>
<name>A0ABM3KIV9_CUCME</name>
<comment type="similarity">
    <text evidence="4">Belongs to the Alfin family.</text>
</comment>
<reference evidence="6" key="2">
    <citation type="submission" date="2025-08" db="UniProtKB">
        <authorList>
            <consortium name="RefSeq"/>
        </authorList>
    </citation>
    <scope>IDENTIFICATION</scope>
    <source>
        <tissue evidence="6">Stem</tissue>
    </source>
</reference>
<evidence type="ECO:0000256" key="4">
    <source>
        <dbReference type="RuleBase" id="RU369089"/>
    </source>
</evidence>
<dbReference type="SUPFAM" id="SSF57903">
    <property type="entry name" value="FYVE/PHD zinc finger"/>
    <property type="match status" value="1"/>
</dbReference>
<accession>A0ABM3KIV9</accession>
<evidence type="ECO:0000256" key="2">
    <source>
        <dbReference type="ARBA" id="ARBA00022771"/>
    </source>
</evidence>
<organism evidence="5 6">
    <name type="scientific">Cucumis melo</name>
    <name type="common">Muskmelon</name>
    <dbReference type="NCBI Taxonomy" id="3656"/>
    <lineage>
        <taxon>Eukaryota</taxon>
        <taxon>Viridiplantae</taxon>
        <taxon>Streptophyta</taxon>
        <taxon>Embryophyta</taxon>
        <taxon>Tracheophyta</taxon>
        <taxon>Spermatophyta</taxon>
        <taxon>Magnoliopsida</taxon>
        <taxon>eudicotyledons</taxon>
        <taxon>Gunneridae</taxon>
        <taxon>Pentapetalae</taxon>
        <taxon>rosids</taxon>
        <taxon>fabids</taxon>
        <taxon>Cucurbitales</taxon>
        <taxon>Cucurbitaceae</taxon>
        <taxon>Benincaseae</taxon>
        <taxon>Cucumis</taxon>
    </lineage>
</organism>
<dbReference type="InterPro" id="IPR045104">
    <property type="entry name" value="Alfin"/>
</dbReference>
<keyword evidence="4" id="KW-0805">Transcription regulation</keyword>
<keyword evidence="3 4" id="KW-0862">Zinc</keyword>
<keyword evidence="4" id="KW-0156">Chromatin regulator</keyword>
<dbReference type="RefSeq" id="XP_050937719.1">
    <property type="nucleotide sequence ID" value="XM_051081762.1"/>
</dbReference>
<comment type="subunit">
    <text evidence="4">Interacts with H3K4me3 and to a lesser extent with H3K4me2.</text>
</comment>
<dbReference type="GeneID" id="127148290"/>
<keyword evidence="4" id="KW-0804">Transcription</keyword>
<evidence type="ECO:0000313" key="6">
    <source>
        <dbReference type="RefSeq" id="XP_050937719.1"/>
    </source>
</evidence>
<dbReference type="Gene3D" id="3.30.40.10">
    <property type="entry name" value="Zinc/RING finger domain, C3HC4 (zinc finger)"/>
    <property type="match status" value="1"/>
</dbReference>
<dbReference type="PANTHER" id="PTHR12321">
    <property type="entry name" value="CPG BINDING PROTEIN"/>
    <property type="match status" value="1"/>
</dbReference>
<keyword evidence="1 4" id="KW-0479">Metal-binding</keyword>
<gene>
    <name evidence="6" type="primary">LOC127148290</name>
</gene>
<evidence type="ECO:0000256" key="3">
    <source>
        <dbReference type="ARBA" id="ARBA00022833"/>
    </source>
</evidence>
<dbReference type="PANTHER" id="PTHR12321:SF172">
    <property type="entry name" value="PHD FINGER PROTEIN ALFIN-LIKE 9"/>
    <property type="match status" value="1"/>
</dbReference>
<keyword evidence="4" id="KW-0539">Nucleus</keyword>
<comment type="function">
    <text evidence="4">Histone-binding component that specifically recognizes H3 tails trimethylated on 'Lys-4' (H3K4me3), which mark transcription start sites of virtually all active genes.</text>
</comment>
<evidence type="ECO:0000313" key="5">
    <source>
        <dbReference type="Proteomes" id="UP001652600"/>
    </source>
</evidence>
<reference evidence="5" key="1">
    <citation type="submission" date="2025-05" db="UniProtKB">
        <authorList>
            <consortium name="RefSeq"/>
        </authorList>
    </citation>
    <scope>NUCLEOTIDE SEQUENCE [LARGE SCALE GENOMIC DNA]</scope>
</reference>
<proteinExistence type="inferred from homology"/>
<sequence>MKMQKRSASGNLVNDAAIILRKTEYEGVSVLVFYLNLSKLDLVIKRRLFNIINDLPTVFEVVTNIAKKQVKEKSSSANGSKSKSSFKFIGYIFYLSRIFRVKLKCKKCAQGSRRQGKRYEEDEDEHGDTLCRACGENCASNEFWICCDIYEKWFHGKFVV</sequence>
<protein>
    <recommendedName>
        <fullName evidence="4">PHD finger protein ALFIN-LIKE</fullName>
    </recommendedName>
</protein>
<comment type="domain">
    <text evidence="4">The PHD-type zinc finger mediates the binding to H3K4me3.</text>
</comment>
<comment type="subcellular location">
    <subcellularLocation>
        <location evidence="4">Nucleus</location>
    </subcellularLocation>
</comment>
<evidence type="ECO:0000256" key="1">
    <source>
        <dbReference type="ARBA" id="ARBA00022723"/>
    </source>
</evidence>